<keyword evidence="1" id="KW-0472">Membrane</keyword>
<evidence type="ECO:0000256" key="1">
    <source>
        <dbReference type="SAM" id="Phobius"/>
    </source>
</evidence>
<dbReference type="EMBL" id="FLUN01000001">
    <property type="protein sequence ID" value="SBW11830.1"/>
    <property type="molecule type" value="Genomic_DNA"/>
</dbReference>
<evidence type="ECO:0000313" key="2">
    <source>
        <dbReference type="EMBL" id="SBW11830.1"/>
    </source>
</evidence>
<protein>
    <submittedName>
        <fullName evidence="2">Uncharacterized protein</fullName>
    </submittedName>
</protein>
<gene>
    <name evidence="2" type="ORF">KL86CLO1_13405</name>
</gene>
<name>A0A212KJG6_9FIRM</name>
<sequence length="123" mass="13517">METIYYNLDARRVSVCNMASGETSPQCRSYAVLRKVEEKRAGAGGKVLDLETYRRKLSAESGEEESKEEPSFMPAAALCPAFTEAETPARRRARRAGFALDLFATLAILIMAVVVVIGFLPLL</sequence>
<proteinExistence type="predicted"/>
<feature type="transmembrane region" description="Helical" evidence="1">
    <location>
        <begin position="98"/>
        <end position="120"/>
    </location>
</feature>
<reference evidence="2" key="1">
    <citation type="submission" date="2016-04" db="EMBL/GenBank/DDBJ databases">
        <authorList>
            <person name="Evans L.H."/>
            <person name="Alamgir A."/>
            <person name="Owens N."/>
            <person name="Weber N.D."/>
            <person name="Virtaneva K."/>
            <person name="Barbian K."/>
            <person name="Babar A."/>
            <person name="Rosenke K."/>
        </authorList>
    </citation>
    <scope>NUCLEOTIDE SEQUENCE</scope>
    <source>
        <strain evidence="2">86</strain>
    </source>
</reference>
<dbReference type="AlphaFoldDB" id="A0A212KJG6"/>
<organism evidence="2">
    <name type="scientific">uncultured Eubacteriales bacterium</name>
    <dbReference type="NCBI Taxonomy" id="172733"/>
    <lineage>
        <taxon>Bacteria</taxon>
        <taxon>Bacillati</taxon>
        <taxon>Bacillota</taxon>
        <taxon>Clostridia</taxon>
        <taxon>Eubacteriales</taxon>
        <taxon>environmental samples</taxon>
    </lineage>
</organism>
<keyword evidence="1" id="KW-1133">Transmembrane helix</keyword>
<accession>A0A212KJG6</accession>
<keyword evidence="1" id="KW-0812">Transmembrane</keyword>